<comment type="caution">
    <text evidence="1">The sequence shown here is derived from an EMBL/GenBank/DDBJ whole genome shotgun (WGS) entry which is preliminary data.</text>
</comment>
<organism evidence="1 2">
    <name type="scientific">Morella rubra</name>
    <name type="common">Chinese bayberry</name>
    <dbReference type="NCBI Taxonomy" id="262757"/>
    <lineage>
        <taxon>Eukaryota</taxon>
        <taxon>Viridiplantae</taxon>
        <taxon>Streptophyta</taxon>
        <taxon>Embryophyta</taxon>
        <taxon>Tracheophyta</taxon>
        <taxon>Spermatophyta</taxon>
        <taxon>Magnoliopsida</taxon>
        <taxon>eudicotyledons</taxon>
        <taxon>Gunneridae</taxon>
        <taxon>Pentapetalae</taxon>
        <taxon>rosids</taxon>
        <taxon>fabids</taxon>
        <taxon>Fagales</taxon>
        <taxon>Myricaceae</taxon>
        <taxon>Morella</taxon>
    </lineage>
</organism>
<accession>A0A6A1VGT7</accession>
<evidence type="ECO:0000313" key="2">
    <source>
        <dbReference type="Proteomes" id="UP000516437"/>
    </source>
</evidence>
<proteinExistence type="predicted"/>
<dbReference type="OrthoDB" id="1752254at2759"/>
<protein>
    <submittedName>
        <fullName evidence="1">Uncharacterized protein</fullName>
    </submittedName>
</protein>
<sequence length="176" mass="19913">MEKGFRGCHTLSTLEARSCTMSHEIWTASHSLSWKAICIEYGYTHGDLMYYAHPAKSLDDGLVLISSNMDLLEMVTCHKGHNTIILYVVAFGDEAGHDQENRKRFQLWPLITQALCVEIKSSPESRFPSKLRGSMSLQVALNLLLQIFNHLLHAEILLLQAFNLLLQAFNVLLVDI</sequence>
<name>A0A6A1VGT7_9ROSI</name>
<keyword evidence="2" id="KW-1185">Reference proteome</keyword>
<reference evidence="1 2" key="1">
    <citation type="journal article" date="2019" name="Plant Biotechnol. J.">
        <title>The red bayberry genome and genetic basis of sex determination.</title>
        <authorList>
            <person name="Jia H.M."/>
            <person name="Jia H.J."/>
            <person name="Cai Q.L."/>
            <person name="Wang Y."/>
            <person name="Zhao H.B."/>
            <person name="Yang W.F."/>
            <person name="Wang G.Y."/>
            <person name="Li Y.H."/>
            <person name="Zhan D.L."/>
            <person name="Shen Y.T."/>
            <person name="Niu Q.F."/>
            <person name="Chang L."/>
            <person name="Qiu J."/>
            <person name="Zhao L."/>
            <person name="Xie H.B."/>
            <person name="Fu W.Y."/>
            <person name="Jin J."/>
            <person name="Li X.W."/>
            <person name="Jiao Y."/>
            <person name="Zhou C.C."/>
            <person name="Tu T."/>
            <person name="Chai C.Y."/>
            <person name="Gao J.L."/>
            <person name="Fan L.J."/>
            <person name="van de Weg E."/>
            <person name="Wang J.Y."/>
            <person name="Gao Z.S."/>
        </authorList>
    </citation>
    <scope>NUCLEOTIDE SEQUENCE [LARGE SCALE GENOMIC DNA]</scope>
    <source>
        <tissue evidence="1">Leaves</tissue>
    </source>
</reference>
<dbReference type="Proteomes" id="UP000516437">
    <property type="component" value="Chromosome 5"/>
</dbReference>
<gene>
    <name evidence="1" type="ORF">CJ030_MR5G024656</name>
</gene>
<evidence type="ECO:0000313" key="1">
    <source>
        <dbReference type="EMBL" id="KAB1212082.1"/>
    </source>
</evidence>
<dbReference type="EMBL" id="RXIC02000023">
    <property type="protein sequence ID" value="KAB1212082.1"/>
    <property type="molecule type" value="Genomic_DNA"/>
</dbReference>
<dbReference type="AlphaFoldDB" id="A0A6A1VGT7"/>